<keyword evidence="1" id="KW-0614">Plasmid</keyword>
<protein>
    <recommendedName>
        <fullName evidence="2">N-acetyltransferase</fullName>
    </recommendedName>
</protein>
<evidence type="ECO:0000313" key="1">
    <source>
        <dbReference type="EMBL" id="APU91703.1"/>
    </source>
</evidence>
<proteinExistence type="predicted"/>
<dbReference type="RefSeq" id="WP_140259098.1">
    <property type="nucleotide sequence ID" value="NZ_CP066163.1"/>
</dbReference>
<dbReference type="AlphaFoldDB" id="A0A1P8DRG1"/>
<evidence type="ECO:0008006" key="2">
    <source>
        <dbReference type="Google" id="ProtNLM"/>
    </source>
</evidence>
<accession>A0A1P8DRG1</accession>
<dbReference type="EMBL" id="KX957972">
    <property type="protein sequence ID" value="APU91703.1"/>
    <property type="molecule type" value="Genomic_DNA"/>
</dbReference>
<geneLocation type="plasmid" evidence="1">
    <name>pVPS91</name>
</geneLocation>
<sequence length="186" mass="21625">MDIEVLKKRVTPELERNILDWKKKPESHFTGFNEQPLEWGSRVIGNAVMFGLTDSHGMIFMPNISCDYKVKKERYTLGWVEGISMYGGGIAIVQHFALNEKITGMGLGTALFGAIARFLKSHNAIAIEFRENHSSKIEHYRSFFGKLNVPEVKRGVWRFELYPYHEVPEKVRMFHETLKNPNKHQW</sequence>
<reference evidence="1" key="1">
    <citation type="submission" date="2016-10" db="EMBL/GenBank/DDBJ databases">
        <title>Evolution and Comparative Genomics of Conjugative MDR Plasmids in Vibrio species.</title>
        <authorList>
            <person name="Li R."/>
            <person name="Ye L."/>
            <person name="Wong M.Ho.Yin."/>
            <person name="Zheng Z."/>
            <person name="Chan E.Wai.Chi."/>
            <person name="Chen S."/>
        </authorList>
    </citation>
    <scope>NUCLEOTIDE SEQUENCE</scope>
    <source>
        <plasmid evidence="1">pVPS91</plasmid>
    </source>
</reference>
<name>A0A1P8DRG1_VIBPH</name>
<organism evidence="1">
    <name type="scientific">Vibrio parahaemolyticus</name>
    <dbReference type="NCBI Taxonomy" id="670"/>
    <lineage>
        <taxon>Bacteria</taxon>
        <taxon>Pseudomonadati</taxon>
        <taxon>Pseudomonadota</taxon>
        <taxon>Gammaproteobacteria</taxon>
        <taxon>Vibrionales</taxon>
        <taxon>Vibrionaceae</taxon>
        <taxon>Vibrio</taxon>
    </lineage>
</organism>